<name>A0A399M2Q6_9PSED</name>
<protein>
    <submittedName>
        <fullName evidence="2">Uncharacterized protein</fullName>
    </submittedName>
</protein>
<organism evidence="2 3">
    <name type="scientific">Pseudomonas monteilii</name>
    <dbReference type="NCBI Taxonomy" id="76759"/>
    <lineage>
        <taxon>Bacteria</taxon>
        <taxon>Pseudomonadati</taxon>
        <taxon>Pseudomonadota</taxon>
        <taxon>Gammaproteobacteria</taxon>
        <taxon>Pseudomonadales</taxon>
        <taxon>Pseudomonadaceae</taxon>
        <taxon>Pseudomonas</taxon>
    </lineage>
</organism>
<comment type="caution">
    <text evidence="2">The sequence shown here is derived from an EMBL/GenBank/DDBJ whole genome shotgun (WGS) entry which is preliminary data.</text>
</comment>
<dbReference type="Proteomes" id="UP000265875">
    <property type="component" value="Unassembled WGS sequence"/>
</dbReference>
<accession>A0A399M2Q6</accession>
<proteinExistence type="predicted"/>
<reference evidence="2 3" key="1">
    <citation type="submission" date="2018-08" db="EMBL/GenBank/DDBJ databases">
        <title>Draft genome sequence of the cyanotroph, Pseudomonas monteilii BCN3.</title>
        <authorList>
            <person name="Jones L.B."/>
            <person name="Kunz D.A."/>
        </authorList>
    </citation>
    <scope>NUCLEOTIDE SEQUENCE [LARGE SCALE GENOMIC DNA]</scope>
    <source>
        <strain evidence="2 3">BCN3</strain>
    </source>
</reference>
<feature type="region of interest" description="Disordered" evidence="1">
    <location>
        <begin position="1"/>
        <end position="27"/>
    </location>
</feature>
<gene>
    <name evidence="2" type="ORF">D0894_18175</name>
</gene>
<evidence type="ECO:0000313" key="2">
    <source>
        <dbReference type="EMBL" id="RII76031.1"/>
    </source>
</evidence>
<dbReference type="AlphaFoldDB" id="A0A399M2Q6"/>
<sequence length="83" mass="9028">MSVRAIGAALQPIAGKPAPTGTAQPSSQARSLWELACRRWAAQRPQSFDQAGDRSRRIWVTRVKRSSGCTVSETAIKSPFSSR</sequence>
<evidence type="ECO:0000256" key="1">
    <source>
        <dbReference type="SAM" id="MobiDB-lite"/>
    </source>
</evidence>
<dbReference type="EMBL" id="QWLL01000045">
    <property type="protein sequence ID" value="RII76031.1"/>
    <property type="molecule type" value="Genomic_DNA"/>
</dbReference>
<evidence type="ECO:0000313" key="3">
    <source>
        <dbReference type="Proteomes" id="UP000265875"/>
    </source>
</evidence>